<proteinExistence type="predicted"/>
<name>A0A1Y2K801_9PROT</name>
<sequence length="398" mass="44222">MKIAKTLYRMTMTSRFVIRQAHTEILHERAIDWSAPPGDNRVHLQATIDWIKRAHNVSADSGVPRAYCAGWNFHFRSHGWQPSYPETTGYIIPTLYDAADALNDPDLRIRAAKMADWEYEIQLASGAVMGGTVDRKPTPAVFNTGQVMLGWLRAHTETGEARFLEAAARAGDYLVRAKNPEGFWQEGNSAFADARFTVYNTRVGHALILLGQATGEKRYIAAGRRNMDHALTMQADNGFFRDNCLSDPDQPLLHTICYAAEGLQGAGMALQEPQYLDAAKRTCAALLGKIDEQGRIPGRLDANWRGTVEWDCLTGSAQLAGLLLRFAQITADQRYIDGARRLLHFIKKTQNLDPDAPSGIRGGVKGSYPFDGGYGQYELLNWAAKFFIDALLLDEKIG</sequence>
<dbReference type="EMBL" id="LVJN01000015">
    <property type="protein sequence ID" value="OSM06858.1"/>
    <property type="molecule type" value="Genomic_DNA"/>
</dbReference>
<comment type="caution">
    <text evidence="1">The sequence shown here is derived from an EMBL/GenBank/DDBJ whole genome shotgun (WGS) entry which is preliminary data.</text>
</comment>
<dbReference type="Gene3D" id="1.50.10.20">
    <property type="match status" value="1"/>
</dbReference>
<reference evidence="1 2" key="1">
    <citation type="journal article" date="2016" name="BMC Genomics">
        <title>Combined genomic and structural analyses of a cultured magnetotactic bacterium reveals its niche adaptation to a dynamic environment.</title>
        <authorList>
            <person name="Araujo A.C."/>
            <person name="Morillo V."/>
            <person name="Cypriano J."/>
            <person name="Teixeira L.C."/>
            <person name="Leao P."/>
            <person name="Lyra S."/>
            <person name="Almeida L.G."/>
            <person name="Bazylinski D.A."/>
            <person name="Vasconcellos A.T."/>
            <person name="Abreu F."/>
            <person name="Lins U."/>
        </authorList>
    </citation>
    <scope>NUCLEOTIDE SEQUENCE [LARGE SCALE GENOMIC DNA]</scope>
    <source>
        <strain evidence="1 2">IT-1</strain>
    </source>
</reference>
<evidence type="ECO:0000313" key="2">
    <source>
        <dbReference type="Proteomes" id="UP000194003"/>
    </source>
</evidence>
<dbReference type="SUPFAM" id="SSF48208">
    <property type="entry name" value="Six-hairpin glycosidases"/>
    <property type="match status" value="1"/>
</dbReference>
<dbReference type="GO" id="GO:0005975">
    <property type="term" value="P:carbohydrate metabolic process"/>
    <property type="evidence" value="ECO:0007669"/>
    <property type="project" value="InterPro"/>
</dbReference>
<evidence type="ECO:0000313" key="1">
    <source>
        <dbReference type="EMBL" id="OSM06858.1"/>
    </source>
</evidence>
<dbReference type="AlphaFoldDB" id="A0A1Y2K801"/>
<dbReference type="Proteomes" id="UP000194003">
    <property type="component" value="Unassembled WGS sequence"/>
</dbReference>
<accession>A0A1Y2K801</accession>
<gene>
    <name evidence="1" type="ORF">MAIT1_00266</name>
</gene>
<dbReference type="InterPro" id="IPR008928">
    <property type="entry name" value="6-hairpin_glycosidase_sf"/>
</dbReference>
<organism evidence="1 2">
    <name type="scientific">Magnetofaba australis IT-1</name>
    <dbReference type="NCBI Taxonomy" id="1434232"/>
    <lineage>
        <taxon>Bacteria</taxon>
        <taxon>Pseudomonadati</taxon>
        <taxon>Pseudomonadota</taxon>
        <taxon>Magnetococcia</taxon>
        <taxon>Magnetococcales</taxon>
        <taxon>Magnetococcaceae</taxon>
        <taxon>Magnetofaba</taxon>
    </lineage>
</organism>
<keyword evidence="2" id="KW-1185">Reference proteome</keyword>
<protein>
    <submittedName>
        <fullName evidence="1">Uncharacterized protein</fullName>
    </submittedName>
</protein>
<dbReference type="STRING" id="1434232.MAIT1_00266"/>